<protein>
    <submittedName>
        <fullName evidence="2">Uncharacterized protein</fullName>
    </submittedName>
</protein>
<name>A0A512PE45_9CELL</name>
<proteinExistence type="predicted"/>
<comment type="caution">
    <text evidence="2">The sequence shown here is derived from an EMBL/GenBank/DDBJ whole genome shotgun (WGS) entry which is preliminary data.</text>
</comment>
<evidence type="ECO:0000256" key="1">
    <source>
        <dbReference type="SAM" id="MobiDB-lite"/>
    </source>
</evidence>
<organism evidence="2 3">
    <name type="scientific">Cellulomonas soli</name>
    <dbReference type="NCBI Taxonomy" id="931535"/>
    <lineage>
        <taxon>Bacteria</taxon>
        <taxon>Bacillati</taxon>
        <taxon>Actinomycetota</taxon>
        <taxon>Actinomycetes</taxon>
        <taxon>Micrococcales</taxon>
        <taxon>Cellulomonadaceae</taxon>
        <taxon>Cellulomonas</taxon>
    </lineage>
</organism>
<accession>A0A512PE45</accession>
<evidence type="ECO:0000313" key="3">
    <source>
        <dbReference type="Proteomes" id="UP000321798"/>
    </source>
</evidence>
<reference evidence="2 3" key="1">
    <citation type="submission" date="2019-07" db="EMBL/GenBank/DDBJ databases">
        <title>Whole genome shotgun sequence of Cellulomonas soli NBRC 109434.</title>
        <authorList>
            <person name="Hosoyama A."/>
            <person name="Uohara A."/>
            <person name="Ohji S."/>
            <person name="Ichikawa N."/>
        </authorList>
    </citation>
    <scope>NUCLEOTIDE SEQUENCE [LARGE SCALE GENOMIC DNA]</scope>
    <source>
        <strain evidence="2 3">NBRC 109434</strain>
    </source>
</reference>
<evidence type="ECO:0000313" key="2">
    <source>
        <dbReference type="EMBL" id="GEP69480.1"/>
    </source>
</evidence>
<keyword evidence="3" id="KW-1185">Reference proteome</keyword>
<feature type="region of interest" description="Disordered" evidence="1">
    <location>
        <begin position="135"/>
        <end position="155"/>
    </location>
</feature>
<gene>
    <name evidence="2" type="ORF">CSO01_21950</name>
</gene>
<sequence>MLRPVGSGSASSVPESDRTLVEDVLAQGAEDWVHAPQLLDIAGCAGGVRAEVWRDVAIGLLARLVADGLITIGWVTEGRHRPWGGTQGEAVLRLAREWSSRPSPFVRAGDLFWLAVTPAGDAIGRAVWAREDPASEDDEFDGAAVPRPVPRPGEPGLGDEVLALGSSRLLRPGDLLDAASRSGVAGQESRELLALGVLAGLVAAGRVRMGEVAAESFVAWQVPPADALLRVARLWSASEAGDRSAAAGVWVRVENGAESP</sequence>
<dbReference type="Proteomes" id="UP000321798">
    <property type="component" value="Unassembled WGS sequence"/>
</dbReference>
<dbReference type="AlphaFoldDB" id="A0A512PE45"/>
<dbReference type="EMBL" id="BKAL01000007">
    <property type="protein sequence ID" value="GEP69480.1"/>
    <property type="molecule type" value="Genomic_DNA"/>
</dbReference>